<evidence type="ECO:0000256" key="11">
    <source>
        <dbReference type="ARBA" id="ARBA00022884"/>
    </source>
</evidence>
<dbReference type="OrthoDB" id="9800696at2"/>
<evidence type="ECO:0000256" key="14">
    <source>
        <dbReference type="HAMAP-Rule" id="MF_00144"/>
    </source>
</evidence>
<feature type="binding site" evidence="14">
    <location>
        <position position="36"/>
    </location>
    <ligand>
        <name>ATP</name>
        <dbReference type="ChEBI" id="CHEBI:30616"/>
    </ligand>
</feature>
<dbReference type="EC" id="2.8.1.13" evidence="3 14"/>
<dbReference type="PATRIC" id="fig|1125411.7.peg.516"/>
<comment type="subcellular location">
    <subcellularLocation>
        <location evidence="1 14">Cytoplasm</location>
    </subcellularLocation>
</comment>
<keyword evidence="9 14" id="KW-0547">Nucleotide-binding</keyword>
<evidence type="ECO:0000259" key="16">
    <source>
        <dbReference type="Pfam" id="PF20259"/>
    </source>
</evidence>
<dbReference type="InterPro" id="IPR046884">
    <property type="entry name" value="MnmA-like_central"/>
</dbReference>
<feature type="active site" description="Cysteine persulfide intermediate" evidence="14">
    <location>
        <position position="197"/>
    </location>
</feature>
<feature type="region of interest" description="Interaction with tRNA" evidence="14">
    <location>
        <begin position="307"/>
        <end position="308"/>
    </location>
</feature>
<keyword evidence="8 14" id="KW-0819">tRNA processing</keyword>
<evidence type="ECO:0000256" key="6">
    <source>
        <dbReference type="ARBA" id="ARBA00022555"/>
    </source>
</evidence>
<evidence type="ECO:0000256" key="12">
    <source>
        <dbReference type="ARBA" id="ARBA00023157"/>
    </source>
</evidence>
<dbReference type="EMBL" id="CP006911">
    <property type="protein sequence ID" value="ALE01593.1"/>
    <property type="molecule type" value="Genomic_DNA"/>
</dbReference>
<evidence type="ECO:0000256" key="13">
    <source>
        <dbReference type="ARBA" id="ARBA00051542"/>
    </source>
</evidence>
<dbReference type="GO" id="GO:0103016">
    <property type="term" value="F:tRNA-uridine 2-sulfurtransferase activity"/>
    <property type="evidence" value="ECO:0007669"/>
    <property type="project" value="UniProtKB-EC"/>
</dbReference>
<keyword evidence="6 14" id="KW-0820">tRNA-binding</keyword>
<dbReference type="Pfam" id="PF03054">
    <property type="entry name" value="tRNA_Me_trans"/>
    <property type="match status" value="1"/>
</dbReference>
<feature type="region of interest" description="Interaction with tRNA" evidence="14">
    <location>
        <begin position="147"/>
        <end position="149"/>
    </location>
</feature>
<evidence type="ECO:0000256" key="4">
    <source>
        <dbReference type="ARBA" id="ARBA00013805"/>
    </source>
</evidence>
<evidence type="ECO:0000259" key="15">
    <source>
        <dbReference type="Pfam" id="PF20258"/>
    </source>
</evidence>
<evidence type="ECO:0000313" key="18">
    <source>
        <dbReference type="Proteomes" id="UP000068905"/>
    </source>
</evidence>
<dbReference type="FunFam" id="2.30.30.280:FF:000001">
    <property type="entry name" value="tRNA-specific 2-thiouridylase MnmA"/>
    <property type="match status" value="1"/>
</dbReference>
<comment type="similarity">
    <text evidence="2 14">Belongs to the MnmA/TRMU family.</text>
</comment>
<feature type="binding site" evidence="14">
    <location>
        <position position="125"/>
    </location>
    <ligand>
        <name>ATP</name>
        <dbReference type="ChEBI" id="CHEBI:30616"/>
    </ligand>
</feature>
<feature type="site" description="Interaction with tRNA" evidence="14">
    <location>
        <position position="340"/>
    </location>
</feature>
<evidence type="ECO:0000313" key="17">
    <source>
        <dbReference type="EMBL" id="ALE01593.1"/>
    </source>
</evidence>
<dbReference type="InterPro" id="IPR014729">
    <property type="entry name" value="Rossmann-like_a/b/a_fold"/>
</dbReference>
<dbReference type="PANTHER" id="PTHR11933">
    <property type="entry name" value="TRNA 5-METHYLAMINOMETHYL-2-THIOURIDYLATE -METHYLTRANSFERASE"/>
    <property type="match status" value="1"/>
</dbReference>
<dbReference type="Gene3D" id="3.40.50.620">
    <property type="entry name" value="HUPs"/>
    <property type="match status" value="1"/>
</dbReference>
<evidence type="ECO:0000256" key="7">
    <source>
        <dbReference type="ARBA" id="ARBA00022679"/>
    </source>
</evidence>
<keyword evidence="12" id="KW-1015">Disulfide bond</keyword>
<dbReference type="FunFam" id="3.40.50.620:FF:000004">
    <property type="entry name" value="tRNA-specific 2-thiouridylase MnmA"/>
    <property type="match status" value="1"/>
</dbReference>
<dbReference type="InterPro" id="IPR004506">
    <property type="entry name" value="MnmA-like"/>
</dbReference>
<sequence>MSSQNKIIVGLSGGVDSSVTAYLLLQQGFQVEALFMKNWDEDDDDEYCSASEDLADAQQVADLLGIKLHTVNFSHEYWEDVFEHFLSEHKKGRTPNPDVLCNQRIKFKAFLDYAKDLGADKIATGHYARIANENGKYFLKAGVDGNKDQSYFLHLLNQDQLSQSLFPLGEIDKKEVREIAKNQQFGNADKKDSTGICFIGERPFSEFLTTFLPKEKGDIIDQDGSFIKHHNGLPFYTIGQRKGLEIGGGFGDSQEPWFVADKLVDSNKIVAVQGNHQMLYHNSLVADDVHWIDEEPQFPINCSAKIRYRQASQECCVNIKDDGTIQVNFSDPQRAITPGQSIVFYNSDTCLGGSVIKSRANE</sequence>
<comment type="catalytic activity">
    <reaction evidence="13 14">
        <text>S-sulfanyl-L-cysteinyl-[protein] + uridine(34) in tRNA + AH2 + ATP = 2-thiouridine(34) in tRNA + L-cysteinyl-[protein] + A + AMP + diphosphate + H(+)</text>
        <dbReference type="Rhea" id="RHEA:47032"/>
        <dbReference type="Rhea" id="RHEA-COMP:10131"/>
        <dbReference type="Rhea" id="RHEA-COMP:11726"/>
        <dbReference type="Rhea" id="RHEA-COMP:11727"/>
        <dbReference type="Rhea" id="RHEA-COMP:11728"/>
        <dbReference type="ChEBI" id="CHEBI:13193"/>
        <dbReference type="ChEBI" id="CHEBI:15378"/>
        <dbReference type="ChEBI" id="CHEBI:17499"/>
        <dbReference type="ChEBI" id="CHEBI:29950"/>
        <dbReference type="ChEBI" id="CHEBI:30616"/>
        <dbReference type="ChEBI" id="CHEBI:33019"/>
        <dbReference type="ChEBI" id="CHEBI:61963"/>
        <dbReference type="ChEBI" id="CHEBI:65315"/>
        <dbReference type="ChEBI" id="CHEBI:87170"/>
        <dbReference type="ChEBI" id="CHEBI:456215"/>
        <dbReference type="EC" id="2.8.1.13"/>
    </reaction>
</comment>
<feature type="active site" description="Nucleophile" evidence="14">
    <location>
        <position position="101"/>
    </location>
</feature>
<dbReference type="KEGG" id="tsn:W908_02630"/>
<dbReference type="Pfam" id="PF20258">
    <property type="entry name" value="tRNA_Me_trans_C"/>
    <property type="match status" value="1"/>
</dbReference>
<name>A0A0M4LEY8_9GAMM</name>
<dbReference type="STRING" id="1125411.W908_02630"/>
<dbReference type="SUPFAM" id="SSF52402">
    <property type="entry name" value="Adenine nucleotide alpha hydrolases-like"/>
    <property type="match status" value="1"/>
</dbReference>
<dbReference type="Pfam" id="PF20259">
    <property type="entry name" value="tRNA_Me_trans_M"/>
    <property type="match status" value="1"/>
</dbReference>
<keyword evidence="5 14" id="KW-0963">Cytoplasm</keyword>
<comment type="function">
    <text evidence="14">Catalyzes the 2-thiolation of uridine at the wobble position (U34) of tRNA, leading to the formation of s(2)U34.</text>
</comment>
<keyword evidence="7 14" id="KW-0808">Transferase</keyword>
<comment type="caution">
    <text evidence="14">Lacks conserved residue(s) required for the propagation of feature annotation.</text>
</comment>
<keyword evidence="10 14" id="KW-0067">ATP-binding</keyword>
<dbReference type="Gene3D" id="2.40.30.10">
    <property type="entry name" value="Translation factors"/>
    <property type="match status" value="1"/>
</dbReference>
<gene>
    <name evidence="14 17" type="primary">mnmA</name>
    <name evidence="17" type="ORF">W908_02630</name>
</gene>
<keyword evidence="11 14" id="KW-0694">RNA-binding</keyword>
<feature type="binding site" evidence="14">
    <location>
        <begin position="10"/>
        <end position="17"/>
    </location>
    <ligand>
        <name>ATP</name>
        <dbReference type="ChEBI" id="CHEBI:30616"/>
    </ligand>
</feature>
<feature type="domain" description="tRNA-specific 2-thiouridylase MnmA-like central" evidence="16">
    <location>
        <begin position="206"/>
        <end position="270"/>
    </location>
</feature>
<dbReference type="GO" id="GO:0002143">
    <property type="term" value="P:tRNA wobble position uridine thiolation"/>
    <property type="evidence" value="ECO:0007669"/>
    <property type="project" value="TreeGrafter"/>
</dbReference>
<dbReference type="PANTHER" id="PTHR11933:SF5">
    <property type="entry name" value="MITOCHONDRIAL TRNA-SPECIFIC 2-THIOURIDYLASE 1"/>
    <property type="match status" value="1"/>
</dbReference>
<feature type="domain" description="tRNA-specific 2-thiouridylase MnmA-like C-terminal" evidence="15">
    <location>
        <begin position="283"/>
        <end position="356"/>
    </location>
</feature>
<dbReference type="AlphaFoldDB" id="A0A0M4LEY8"/>
<dbReference type="GO" id="GO:0005737">
    <property type="term" value="C:cytoplasm"/>
    <property type="evidence" value="ECO:0007669"/>
    <property type="project" value="UniProtKB-SubCell"/>
</dbReference>
<proteinExistence type="inferred from homology"/>
<dbReference type="Proteomes" id="UP000068905">
    <property type="component" value="Chromosome"/>
</dbReference>
<accession>A0A0M4LEY8</accession>
<evidence type="ECO:0000256" key="1">
    <source>
        <dbReference type="ARBA" id="ARBA00004496"/>
    </source>
</evidence>
<dbReference type="NCBIfam" id="TIGR00420">
    <property type="entry name" value="trmU"/>
    <property type="match status" value="1"/>
</dbReference>
<evidence type="ECO:0000256" key="10">
    <source>
        <dbReference type="ARBA" id="ARBA00022840"/>
    </source>
</evidence>
<dbReference type="HAMAP" id="MF_00144">
    <property type="entry name" value="tRNA_thiouridyl_MnmA"/>
    <property type="match status" value="1"/>
</dbReference>
<dbReference type="CDD" id="cd01998">
    <property type="entry name" value="MnmA_TRMU-like"/>
    <property type="match status" value="1"/>
</dbReference>
<dbReference type="Gene3D" id="2.30.30.280">
    <property type="entry name" value="Adenine nucleotide alpha hydrolases-like domains"/>
    <property type="match status" value="1"/>
</dbReference>
<evidence type="ECO:0000256" key="5">
    <source>
        <dbReference type="ARBA" id="ARBA00022490"/>
    </source>
</evidence>
<evidence type="ECO:0000256" key="3">
    <source>
        <dbReference type="ARBA" id="ARBA00011949"/>
    </source>
</evidence>
<reference evidence="17 18" key="1">
    <citation type="journal article" date="2015" name="Genome Announc.">
        <title>Genome Sequence of 'Candidatus Thioglobus singularis' Strain PS1, a Mixotroph from the SUP05 Clade of Marine Gammaproteobacteria.</title>
        <authorList>
            <person name="Marshall K.T."/>
            <person name="Morris R.M."/>
        </authorList>
    </citation>
    <scope>NUCLEOTIDE SEQUENCE [LARGE SCALE GENOMIC DNA]</scope>
    <source>
        <strain evidence="17 18">PS1</strain>
    </source>
</reference>
<evidence type="ECO:0000256" key="2">
    <source>
        <dbReference type="ARBA" id="ARBA00006191"/>
    </source>
</evidence>
<dbReference type="FunFam" id="2.40.30.10:FF:000023">
    <property type="entry name" value="tRNA-specific 2-thiouridylase MnmA"/>
    <property type="match status" value="1"/>
</dbReference>
<evidence type="ECO:0000256" key="8">
    <source>
        <dbReference type="ARBA" id="ARBA00022694"/>
    </source>
</evidence>
<dbReference type="NCBIfam" id="NF001138">
    <property type="entry name" value="PRK00143.1"/>
    <property type="match status" value="1"/>
</dbReference>
<dbReference type="GO" id="GO:0005524">
    <property type="term" value="F:ATP binding"/>
    <property type="evidence" value="ECO:0007669"/>
    <property type="project" value="UniProtKB-KW"/>
</dbReference>
<protein>
    <recommendedName>
        <fullName evidence="4 14">tRNA-specific 2-thiouridylase MnmA</fullName>
        <ecNumber evidence="3 14">2.8.1.13</ecNumber>
    </recommendedName>
</protein>
<dbReference type="RefSeq" id="WP_053819805.1">
    <property type="nucleotide sequence ID" value="NZ_CP006911.1"/>
</dbReference>
<dbReference type="InterPro" id="IPR023382">
    <property type="entry name" value="MnmA-like_central_sf"/>
</dbReference>
<evidence type="ECO:0000256" key="9">
    <source>
        <dbReference type="ARBA" id="ARBA00022741"/>
    </source>
</evidence>
<dbReference type="InterPro" id="IPR046885">
    <property type="entry name" value="MnmA-like_C"/>
</dbReference>
<organism evidence="17 18">
    <name type="scientific">Candidatus Pseudothioglobus singularis PS1</name>
    <dbReference type="NCBI Taxonomy" id="1125411"/>
    <lineage>
        <taxon>Bacteria</taxon>
        <taxon>Pseudomonadati</taxon>
        <taxon>Pseudomonadota</taxon>
        <taxon>Gammaproteobacteria</taxon>
        <taxon>Candidatus Pseudothioglobaceae</taxon>
        <taxon>Candidatus Pseudothioglobus</taxon>
    </lineage>
</organism>
<feature type="region of interest" description="Interaction with target base in tRNA" evidence="14">
    <location>
        <begin position="96"/>
        <end position="98"/>
    </location>
</feature>
<keyword evidence="18" id="KW-1185">Reference proteome</keyword>
<feature type="site" description="Interaction with tRNA" evidence="14">
    <location>
        <position position="126"/>
    </location>
</feature>
<dbReference type="GO" id="GO:0000049">
    <property type="term" value="F:tRNA binding"/>
    <property type="evidence" value="ECO:0007669"/>
    <property type="project" value="UniProtKB-KW"/>
</dbReference>